<dbReference type="RefSeq" id="WP_116877989.1">
    <property type="nucleotide sequence ID" value="NZ_CP031733.1"/>
</dbReference>
<evidence type="ECO:0000256" key="1">
    <source>
        <dbReference type="ARBA" id="ARBA00023025"/>
    </source>
</evidence>
<evidence type="ECO:0000313" key="2">
    <source>
        <dbReference type="EMBL" id="AXQ79139.1"/>
    </source>
</evidence>
<dbReference type="EMBL" id="CP031733">
    <property type="protein sequence ID" value="AXQ79139.1"/>
    <property type="molecule type" value="Genomic_DNA"/>
</dbReference>
<dbReference type="InterPro" id="IPR023130">
    <property type="entry name" value="Ta0600-like_sf"/>
</dbReference>
<reference evidence="4 6" key="2">
    <citation type="submission" date="2018-08" db="EMBL/GenBank/DDBJ databases">
        <title>Draft genome of Streptococcus sp. nov. Z1.</title>
        <authorList>
            <person name="Tian Z."/>
        </authorList>
    </citation>
    <scope>NUCLEOTIDE SEQUENCE [LARGE SCALE GENOMIC DNA]</scope>
    <source>
        <strain evidence="4">Z1</strain>
        <strain evidence="6">Z1(2018)</strain>
    </source>
</reference>
<reference evidence="2" key="4">
    <citation type="journal article" date="2019" name="Int. J. Syst. Evol. Microbiol.">
        <title>Streptococcus chenjunshii sp. nov. isolated from feces of Tibetan antelopes.</title>
        <authorList>
            <person name="Tian Z."/>
            <person name="Lu S."/>
            <person name="Jin D."/>
            <person name="Yang J."/>
            <person name="Pu J."/>
            <person name="Lai X.H."/>
            <person name="Bai X.N."/>
            <person name="Wu X.M."/>
            <person name="Li J."/>
            <person name="Wang S."/>
            <person name="Xu J."/>
        </authorList>
    </citation>
    <scope>NUCLEOTIDE SEQUENCE</scope>
    <source>
        <strain evidence="2">Z15</strain>
    </source>
</reference>
<evidence type="ECO:0000313" key="7">
    <source>
        <dbReference type="Proteomes" id="UP000264056"/>
    </source>
</evidence>
<dbReference type="EMBL" id="QVQY01000012">
    <property type="protein sequence ID" value="RFU50972.1"/>
    <property type="molecule type" value="Genomic_DNA"/>
</dbReference>
<accession>A0A372KN75</accession>
<evidence type="ECO:0000313" key="6">
    <source>
        <dbReference type="Proteomes" id="UP000262901"/>
    </source>
</evidence>
<proteinExistence type="predicted"/>
<dbReference type="InterPro" id="IPR015046">
    <property type="entry name" value="LciA_Immunity-like"/>
</dbReference>
<evidence type="ECO:0000313" key="5">
    <source>
        <dbReference type="Proteomes" id="UP000246115"/>
    </source>
</evidence>
<dbReference type="Pfam" id="PF08951">
    <property type="entry name" value="EntA_Immun"/>
    <property type="match status" value="1"/>
</dbReference>
<dbReference type="EMBL" id="QVQZ01000008">
    <property type="protein sequence ID" value="RFU53364.1"/>
    <property type="molecule type" value="Genomic_DNA"/>
</dbReference>
<name>A0A372KN75_9STRE</name>
<accession>A0A346NDP4</accession>
<protein>
    <submittedName>
        <fullName evidence="4">Bacteriocin immunity protein</fullName>
    </submittedName>
</protein>
<dbReference type="Gene3D" id="1.20.1440.50">
    <property type="entry name" value="Ta0600-like"/>
    <property type="match status" value="1"/>
</dbReference>
<dbReference type="KEGG" id="schj:DDV21_008605"/>
<keyword evidence="1" id="KW-0079">Bacteriocin immunity</keyword>
<organism evidence="4 6">
    <name type="scientific">Streptococcus chenjunshii</name>
    <dbReference type="NCBI Taxonomy" id="2173853"/>
    <lineage>
        <taxon>Bacteria</taxon>
        <taxon>Bacillati</taxon>
        <taxon>Bacillota</taxon>
        <taxon>Bacilli</taxon>
        <taxon>Lactobacillales</taxon>
        <taxon>Streptococcaceae</taxon>
        <taxon>Streptococcus</taxon>
    </lineage>
</organism>
<dbReference type="Proteomes" id="UP000262901">
    <property type="component" value="Unassembled WGS sequence"/>
</dbReference>
<dbReference type="SUPFAM" id="SSF109797">
    <property type="entry name" value="Bacteriocin immunity protein-like"/>
    <property type="match status" value="1"/>
</dbReference>
<dbReference type="AlphaFoldDB" id="A0A372KN75"/>
<sequence>MLFKRRARKRKEFYHQIELVYNNPTLMISGDLRQELLESAAGLENGDRISYLAYKLYPFVSDEILHHKSNRNDELIVLKKYLERTRWKYYWGTVWGMAFARN</sequence>
<evidence type="ECO:0000313" key="3">
    <source>
        <dbReference type="EMBL" id="RFU50972.1"/>
    </source>
</evidence>
<dbReference type="Proteomes" id="UP000246115">
    <property type="component" value="Chromosome"/>
</dbReference>
<reference evidence="5" key="3">
    <citation type="submission" date="2018-08" db="EMBL/GenBank/DDBJ databases">
        <title>Streptococcus chenjunshii sp. nov., isolated from stools sample of the Tibetan antelope in the Qinghai-Tibet plateau, China.</title>
        <authorList>
            <person name="Tian Z."/>
        </authorList>
    </citation>
    <scope>NUCLEOTIDE SEQUENCE [LARGE SCALE GENOMIC DNA]</scope>
    <source>
        <strain evidence="5">Z15</strain>
    </source>
</reference>
<gene>
    <name evidence="2" type="ORF">DDV21_008605</name>
    <name evidence="3" type="ORF">DDV22_05745</name>
    <name evidence="4" type="ORF">DDV23_04885</name>
</gene>
<dbReference type="Proteomes" id="UP000264056">
    <property type="component" value="Unassembled WGS sequence"/>
</dbReference>
<reference evidence="3 7" key="1">
    <citation type="submission" date="2018-08" db="EMBL/GenBank/DDBJ databases">
        <title>Draft genome of Streptococcus sp .nov. Z2.</title>
        <authorList>
            <person name="Tian Z."/>
        </authorList>
    </citation>
    <scope>NUCLEOTIDE SEQUENCE [LARGE SCALE GENOMIC DNA]</scope>
    <source>
        <strain evidence="3 7">Z2</strain>
    </source>
</reference>
<dbReference type="GO" id="GO:0030153">
    <property type="term" value="P:bacteriocin immunity"/>
    <property type="evidence" value="ECO:0007669"/>
    <property type="project" value="UniProtKB-KW"/>
</dbReference>
<evidence type="ECO:0000313" key="4">
    <source>
        <dbReference type="EMBL" id="RFU53364.1"/>
    </source>
</evidence>
<dbReference type="OrthoDB" id="2230615at2"/>
<keyword evidence="7" id="KW-1185">Reference proteome</keyword>